<keyword evidence="2" id="KW-0378">Hydrolase</keyword>
<keyword evidence="3" id="KW-1185">Reference proteome</keyword>
<dbReference type="OrthoDB" id="9804723at2"/>
<accession>A0A964WT48</accession>
<dbReference type="InterPro" id="IPR000073">
    <property type="entry name" value="AB_hydrolase_1"/>
</dbReference>
<dbReference type="PANTHER" id="PTHR43798:SF33">
    <property type="entry name" value="HYDROLASE, PUTATIVE (AFU_ORTHOLOGUE AFUA_2G14860)-RELATED"/>
    <property type="match status" value="1"/>
</dbReference>
<proteinExistence type="predicted"/>
<comment type="caution">
    <text evidence="2">The sequence shown here is derived from an EMBL/GenBank/DDBJ whole genome shotgun (WGS) entry which is preliminary data.</text>
</comment>
<dbReference type="GO" id="GO:0016020">
    <property type="term" value="C:membrane"/>
    <property type="evidence" value="ECO:0007669"/>
    <property type="project" value="TreeGrafter"/>
</dbReference>
<dbReference type="PRINTS" id="PR00111">
    <property type="entry name" value="ABHYDROLASE"/>
</dbReference>
<dbReference type="PANTHER" id="PTHR43798">
    <property type="entry name" value="MONOACYLGLYCEROL LIPASE"/>
    <property type="match status" value="1"/>
</dbReference>
<dbReference type="InterPro" id="IPR029058">
    <property type="entry name" value="AB_hydrolase_fold"/>
</dbReference>
<protein>
    <submittedName>
        <fullName evidence="2">Alpha/beta fold hydrolase</fullName>
    </submittedName>
</protein>
<evidence type="ECO:0000259" key="1">
    <source>
        <dbReference type="Pfam" id="PF12697"/>
    </source>
</evidence>
<reference evidence="2" key="1">
    <citation type="submission" date="2019-03" db="EMBL/GenBank/DDBJ databases">
        <title>Afifella sp. nov., isolated from activated sludge.</title>
        <authorList>
            <person name="Li Q."/>
            <person name="Liu Y."/>
        </authorList>
    </citation>
    <scope>NUCLEOTIDE SEQUENCE</scope>
    <source>
        <strain evidence="2">L72</strain>
    </source>
</reference>
<dbReference type="Proteomes" id="UP000773614">
    <property type="component" value="Unassembled WGS sequence"/>
</dbReference>
<dbReference type="EMBL" id="SPKJ01000017">
    <property type="protein sequence ID" value="MYZ47571.1"/>
    <property type="molecule type" value="Genomic_DNA"/>
</dbReference>
<dbReference type="Gene3D" id="3.40.50.1820">
    <property type="entry name" value="alpha/beta hydrolase"/>
    <property type="match status" value="1"/>
</dbReference>
<dbReference type="GO" id="GO:0016787">
    <property type="term" value="F:hydrolase activity"/>
    <property type="evidence" value="ECO:0007669"/>
    <property type="project" value="UniProtKB-KW"/>
</dbReference>
<dbReference type="RefSeq" id="WP_161139919.1">
    <property type="nucleotide sequence ID" value="NZ_SPKJ01000017.1"/>
</dbReference>
<sequence length="271" mass="28019">MQAADWQAVDVGGARISYRDAGSGDAVVLVHGIGTDCAVWDEVFGSLASEHRVIAWNAPGYGASDPLPDASPAIRDYSRALAGLLAALDLGSAHLVGHSIGAAIVAGLSACSDLAAKKVVLLHPVAGFGGRPFEERERLRRARLAEVESLGMAEFAGRRGPGILGSGLDAARRRAAVSNMARVPAGGYLQLWNALCGSDLHADLPLIRSPALVVAGEEDPVAPAASCREIAAAIPAAFEMVGRVGHSLPVEDPLRLAAILRRFLGGSDDGR</sequence>
<organism evidence="2 3">
    <name type="scientific">Propylenella binzhouense</name>
    <dbReference type="NCBI Taxonomy" id="2555902"/>
    <lineage>
        <taxon>Bacteria</taxon>
        <taxon>Pseudomonadati</taxon>
        <taxon>Pseudomonadota</taxon>
        <taxon>Alphaproteobacteria</taxon>
        <taxon>Hyphomicrobiales</taxon>
        <taxon>Propylenellaceae</taxon>
        <taxon>Propylenella</taxon>
    </lineage>
</organism>
<dbReference type="Pfam" id="PF12697">
    <property type="entry name" value="Abhydrolase_6"/>
    <property type="match status" value="1"/>
</dbReference>
<name>A0A964WT48_9HYPH</name>
<dbReference type="SUPFAM" id="SSF53474">
    <property type="entry name" value="alpha/beta-Hydrolases"/>
    <property type="match status" value="1"/>
</dbReference>
<gene>
    <name evidence="2" type="ORF">E4O86_07580</name>
</gene>
<dbReference type="InterPro" id="IPR050266">
    <property type="entry name" value="AB_hydrolase_sf"/>
</dbReference>
<evidence type="ECO:0000313" key="3">
    <source>
        <dbReference type="Proteomes" id="UP000773614"/>
    </source>
</evidence>
<feature type="domain" description="AB hydrolase-1" evidence="1">
    <location>
        <begin position="27"/>
        <end position="258"/>
    </location>
</feature>
<dbReference type="AlphaFoldDB" id="A0A964WT48"/>
<evidence type="ECO:0000313" key="2">
    <source>
        <dbReference type="EMBL" id="MYZ47571.1"/>
    </source>
</evidence>